<dbReference type="GO" id="GO:0007030">
    <property type="term" value="P:Golgi organization"/>
    <property type="evidence" value="ECO:0007669"/>
    <property type="project" value="TreeGrafter"/>
</dbReference>
<dbReference type="Proteomes" id="UP000694397">
    <property type="component" value="Chromosome 17"/>
</dbReference>
<dbReference type="InterPro" id="IPR043976">
    <property type="entry name" value="GOLGA_cons_dom"/>
</dbReference>
<sequence>QSTLSRMVEERDKLRQELEEQRRLVPALFSARECLALSCSRLVADAVQMEVYEALKETMEKLQLRFRAVMQEKADLKERLEELEHRCIQLSGETDTIGEYIALYQNQRALMKQRNTEKDRYISKLAKEKEDMKVKLAELQELVERLVGERDCRHSGSFSDPDLLSNTMEPELEEDVEPRTTHPPEYAGNQTCSHSLNSALDPVPKREQIKQTEKNGTTRQIMQLLREIQEPQTGSVPFPGINPSIPFFYRPDIHNQVNILVM</sequence>
<reference evidence="5 6" key="1">
    <citation type="submission" date="2019-04" db="EMBL/GenBank/DDBJ databases">
        <authorList>
            <consortium name="Wellcome Sanger Institute Data Sharing"/>
        </authorList>
    </citation>
    <scope>NUCLEOTIDE SEQUENCE [LARGE SCALE GENOMIC DNA]</scope>
</reference>
<dbReference type="OrthoDB" id="8942972at2759"/>
<reference evidence="5" key="3">
    <citation type="submission" date="2025-09" db="UniProtKB">
        <authorList>
            <consortium name="Ensembl"/>
        </authorList>
    </citation>
    <scope>IDENTIFICATION</scope>
</reference>
<protein>
    <recommendedName>
        <fullName evidence="4">Golgin subfamily A conserved domain-containing protein</fullName>
    </recommendedName>
</protein>
<dbReference type="Ensembl" id="ENSSFOT00015078970.1">
    <property type="protein sequence ID" value="ENSSFOP00015075783.1"/>
    <property type="gene ID" value="ENSSFOG00015029187.1"/>
</dbReference>
<dbReference type="InterPro" id="IPR024858">
    <property type="entry name" value="GOLGA"/>
</dbReference>
<name>A0A8C9WLX5_SCLFO</name>
<evidence type="ECO:0000256" key="1">
    <source>
        <dbReference type="ARBA" id="ARBA00023054"/>
    </source>
</evidence>
<dbReference type="PANTHER" id="PTHR10881">
    <property type="entry name" value="GOLGIN SUBFAMILY A MEMBER-RELATED"/>
    <property type="match status" value="1"/>
</dbReference>
<dbReference type="GO" id="GO:0032580">
    <property type="term" value="C:Golgi cisterna membrane"/>
    <property type="evidence" value="ECO:0007669"/>
    <property type="project" value="TreeGrafter"/>
</dbReference>
<dbReference type="Pfam" id="PF15070">
    <property type="entry name" value="GOLGA2L5"/>
    <property type="match status" value="1"/>
</dbReference>
<feature type="domain" description="Golgin subfamily A conserved" evidence="4">
    <location>
        <begin position="1"/>
        <end position="151"/>
    </location>
</feature>
<dbReference type="PANTHER" id="PTHR10881:SF46">
    <property type="entry name" value="GOLGIN SUBFAMILY A MEMBER 2"/>
    <property type="match status" value="1"/>
</dbReference>
<evidence type="ECO:0000313" key="5">
    <source>
        <dbReference type="Ensembl" id="ENSSFOP00015075783.1"/>
    </source>
</evidence>
<organism evidence="5 6">
    <name type="scientific">Scleropages formosus</name>
    <name type="common">Asian bonytongue</name>
    <name type="synonym">Osteoglossum formosum</name>
    <dbReference type="NCBI Taxonomy" id="113540"/>
    <lineage>
        <taxon>Eukaryota</taxon>
        <taxon>Metazoa</taxon>
        <taxon>Chordata</taxon>
        <taxon>Craniata</taxon>
        <taxon>Vertebrata</taxon>
        <taxon>Euteleostomi</taxon>
        <taxon>Actinopterygii</taxon>
        <taxon>Neopterygii</taxon>
        <taxon>Teleostei</taxon>
        <taxon>Osteoglossocephala</taxon>
        <taxon>Osteoglossomorpha</taxon>
        <taxon>Osteoglossiformes</taxon>
        <taxon>Osteoglossidae</taxon>
        <taxon>Scleropages</taxon>
    </lineage>
</organism>
<proteinExistence type="predicted"/>
<dbReference type="GO" id="GO:0005801">
    <property type="term" value="C:cis-Golgi network"/>
    <property type="evidence" value="ECO:0007669"/>
    <property type="project" value="InterPro"/>
</dbReference>
<keyword evidence="1 2" id="KW-0175">Coiled coil</keyword>
<dbReference type="InterPro" id="IPR043937">
    <property type="entry name" value="GOLGA_C"/>
</dbReference>
<evidence type="ECO:0000313" key="6">
    <source>
        <dbReference type="Proteomes" id="UP000694397"/>
    </source>
</evidence>
<dbReference type="GeneTree" id="ENSGT00530000062932"/>
<accession>A0A8C9WLX5</accession>
<evidence type="ECO:0000256" key="2">
    <source>
        <dbReference type="SAM" id="Coils"/>
    </source>
</evidence>
<dbReference type="GO" id="GO:0000137">
    <property type="term" value="C:Golgi cis cisterna"/>
    <property type="evidence" value="ECO:0007669"/>
    <property type="project" value="TreeGrafter"/>
</dbReference>
<feature type="coiled-coil region" evidence="2">
    <location>
        <begin position="122"/>
        <end position="149"/>
    </location>
</feature>
<dbReference type="AlphaFoldDB" id="A0A8C9WLX5"/>
<evidence type="ECO:0000259" key="4">
    <source>
        <dbReference type="Pfam" id="PF15070"/>
    </source>
</evidence>
<reference evidence="5" key="2">
    <citation type="submission" date="2025-08" db="UniProtKB">
        <authorList>
            <consortium name="Ensembl"/>
        </authorList>
    </citation>
    <scope>IDENTIFICATION</scope>
</reference>
<feature type="region of interest" description="Disordered" evidence="3">
    <location>
        <begin position="153"/>
        <end position="196"/>
    </location>
</feature>
<keyword evidence="6" id="KW-1185">Reference proteome</keyword>
<feature type="coiled-coil region" evidence="2">
    <location>
        <begin position="52"/>
        <end position="93"/>
    </location>
</feature>
<evidence type="ECO:0000256" key="3">
    <source>
        <dbReference type="SAM" id="MobiDB-lite"/>
    </source>
</evidence>
<dbReference type="Pfam" id="PF19046">
    <property type="entry name" value="GM130_C"/>
    <property type="match status" value="1"/>
</dbReference>